<dbReference type="AlphaFoldDB" id="C8XB81"/>
<dbReference type="STRING" id="479431.Namu_5103"/>
<proteinExistence type="predicted"/>
<dbReference type="InParanoid" id="C8XB81"/>
<dbReference type="EMBL" id="CP001737">
    <property type="protein sequence ID" value="ACV81373.1"/>
    <property type="molecule type" value="Genomic_DNA"/>
</dbReference>
<dbReference type="Proteomes" id="UP000002218">
    <property type="component" value="Chromosome"/>
</dbReference>
<dbReference type="HOGENOM" id="CLU_2881179_0_0_11"/>
<evidence type="ECO:0000313" key="3">
    <source>
        <dbReference type="Proteomes" id="UP000002218"/>
    </source>
</evidence>
<dbReference type="KEGG" id="nml:Namu_5103"/>
<gene>
    <name evidence="2" type="ordered locus">Namu_5103</name>
</gene>
<sequence>MFDSAGIHPVLIGTIFALNAEVSNAAFELTGGLMTGSRPETGSGCAKPGPSGDPDERDEILCW</sequence>
<keyword evidence="3" id="KW-1185">Reference proteome</keyword>
<organism evidence="2 3">
    <name type="scientific">Nakamurella multipartita (strain ATCC 700099 / DSM 44233 / CIP 104796 / JCM 9543 / NBRC 105858 / Y-104)</name>
    <name type="common">Microsphaera multipartita</name>
    <dbReference type="NCBI Taxonomy" id="479431"/>
    <lineage>
        <taxon>Bacteria</taxon>
        <taxon>Bacillati</taxon>
        <taxon>Actinomycetota</taxon>
        <taxon>Actinomycetes</taxon>
        <taxon>Nakamurellales</taxon>
        <taxon>Nakamurellaceae</taxon>
        <taxon>Nakamurella</taxon>
    </lineage>
</organism>
<reference evidence="3" key="1">
    <citation type="submission" date="2009-09" db="EMBL/GenBank/DDBJ databases">
        <title>The complete genome of Nakamurella multipartita DSM 44233.</title>
        <authorList>
            <consortium name="US DOE Joint Genome Institute (JGI-PGF)"/>
            <person name="Lucas S."/>
            <person name="Copeland A."/>
            <person name="Lapidus A."/>
            <person name="Glavina del Rio T."/>
            <person name="Dalin E."/>
            <person name="Tice H."/>
            <person name="Bruce D."/>
            <person name="Goodwin L."/>
            <person name="Pitluck S."/>
            <person name="Kyrpides N."/>
            <person name="Mavromatis K."/>
            <person name="Ivanova N."/>
            <person name="Ovchinnikova G."/>
            <person name="Sims D."/>
            <person name="Meincke L."/>
            <person name="Brettin T."/>
            <person name="Detter J.C."/>
            <person name="Han C."/>
            <person name="Larimer F."/>
            <person name="Land M."/>
            <person name="Hauser L."/>
            <person name="Markowitz V."/>
            <person name="Cheng J.-F."/>
            <person name="Hugenholtz P."/>
            <person name="Woyke T."/>
            <person name="Wu D."/>
            <person name="Klenk H.-P."/>
            <person name="Eisen J.A."/>
        </authorList>
    </citation>
    <scope>NUCLEOTIDE SEQUENCE [LARGE SCALE GENOMIC DNA]</scope>
    <source>
        <strain evidence="3">ATCC 700099 / DSM 44233 / CIP 104796 / JCM 9543 / NBRC 105858 / Y-104</strain>
    </source>
</reference>
<evidence type="ECO:0000313" key="2">
    <source>
        <dbReference type="EMBL" id="ACV81373.1"/>
    </source>
</evidence>
<reference evidence="2 3" key="2">
    <citation type="journal article" date="2010" name="Stand. Genomic Sci.">
        <title>Complete genome sequence of Nakamurella multipartita type strain (Y-104).</title>
        <authorList>
            <person name="Tice H."/>
            <person name="Mayilraj S."/>
            <person name="Sims D."/>
            <person name="Lapidus A."/>
            <person name="Nolan M."/>
            <person name="Lucas S."/>
            <person name="Glavina Del Rio T."/>
            <person name="Copeland A."/>
            <person name="Cheng J.F."/>
            <person name="Meincke L."/>
            <person name="Bruce D."/>
            <person name="Goodwin L."/>
            <person name="Pitluck S."/>
            <person name="Ivanova N."/>
            <person name="Mavromatis K."/>
            <person name="Ovchinnikova G."/>
            <person name="Pati A."/>
            <person name="Chen A."/>
            <person name="Palaniappan K."/>
            <person name="Land M."/>
            <person name="Hauser L."/>
            <person name="Chang Y.J."/>
            <person name="Jeffries C.D."/>
            <person name="Detter J.C."/>
            <person name="Brettin T."/>
            <person name="Rohde M."/>
            <person name="Goker M."/>
            <person name="Bristow J."/>
            <person name="Eisen J.A."/>
            <person name="Markowitz V."/>
            <person name="Hugenholtz P."/>
            <person name="Kyrpides N.C."/>
            <person name="Klenk H.P."/>
            <person name="Chen F."/>
        </authorList>
    </citation>
    <scope>NUCLEOTIDE SEQUENCE [LARGE SCALE GENOMIC DNA]</scope>
    <source>
        <strain evidence="3">ATCC 700099 / DSM 44233 / CIP 104796 / JCM 9543 / NBRC 105858 / Y-104</strain>
    </source>
</reference>
<accession>C8XB81</accession>
<evidence type="ECO:0000256" key="1">
    <source>
        <dbReference type="SAM" id="MobiDB-lite"/>
    </source>
</evidence>
<feature type="compositionally biased region" description="Acidic residues" evidence="1">
    <location>
        <begin position="53"/>
        <end position="63"/>
    </location>
</feature>
<name>C8XB81_NAKMY</name>
<protein>
    <submittedName>
        <fullName evidence="2">Uncharacterized protein</fullName>
    </submittedName>
</protein>
<feature type="region of interest" description="Disordered" evidence="1">
    <location>
        <begin position="34"/>
        <end position="63"/>
    </location>
</feature>